<feature type="domain" description="CusB-like beta-barrel" evidence="5">
    <location>
        <begin position="219"/>
        <end position="292"/>
    </location>
</feature>
<feature type="compositionally biased region" description="Gly residues" evidence="3">
    <location>
        <begin position="44"/>
        <end position="55"/>
    </location>
</feature>
<dbReference type="InterPro" id="IPR058792">
    <property type="entry name" value="Beta-barrel_RND_2"/>
</dbReference>
<protein>
    <submittedName>
        <fullName evidence="6">Efflux RND transporter periplasmic adaptor subunit</fullName>
    </submittedName>
</protein>
<dbReference type="RefSeq" id="WP_217779775.1">
    <property type="nucleotide sequence ID" value="NZ_JAHRWL010000002.1"/>
</dbReference>
<keyword evidence="7" id="KW-1185">Reference proteome</keyword>
<dbReference type="EMBL" id="JAHRWL010000002">
    <property type="protein sequence ID" value="MBV2361455.1"/>
    <property type="molecule type" value="Genomic_DNA"/>
</dbReference>
<comment type="caution">
    <text evidence="6">The sequence shown here is derived from an EMBL/GenBank/DDBJ whole genome shotgun (WGS) entry which is preliminary data.</text>
</comment>
<keyword evidence="2" id="KW-0175">Coiled coil</keyword>
<proteinExistence type="inferred from homology"/>
<comment type="similarity">
    <text evidence="1">Belongs to the membrane fusion protein (MFP) (TC 8.A.1) family.</text>
</comment>
<dbReference type="Pfam" id="PF25917">
    <property type="entry name" value="BSH_RND"/>
    <property type="match status" value="1"/>
</dbReference>
<dbReference type="Proteomes" id="UP001166293">
    <property type="component" value="Unassembled WGS sequence"/>
</dbReference>
<evidence type="ECO:0000313" key="6">
    <source>
        <dbReference type="EMBL" id="MBV2361455.1"/>
    </source>
</evidence>
<feature type="coiled-coil region" evidence="2">
    <location>
        <begin position="117"/>
        <end position="144"/>
    </location>
</feature>
<evidence type="ECO:0000259" key="5">
    <source>
        <dbReference type="Pfam" id="PF25954"/>
    </source>
</evidence>
<sequence length="378" mass="39914">MKKTFYVIASIAIVAGAYLWAFGVPDAFAPGVGSEAPVSQAPAGPGGPGGPGGGGATTVVLAPLEMQPFEDSFRAIGNSEAVRSATVTSDVSGRTVSVDLTANAEVSQGDVLVRLDARAATLSLETAQSELEQASATVARYERLQQSGNSTITDVTLSEARLALRLAEANVGQAELALEDRTIRAPISGRLGLSDVNVGDYLTANDPIITIDDSSALLVEFELPERSVGFLSLGRDVTLETPSLTGRFFQGEIVSFDSRIDEVTRSVTVRARVANPDGTLWPGMTFTARLSNLSEPLLVVPATAITWSRDGASVWYEDEGHAQSIPVTILHRRDENVWLDADLPAGTMVIIEGAHKLRQGAAVTDANAEPQQPDQESK</sequence>
<evidence type="ECO:0000313" key="7">
    <source>
        <dbReference type="Proteomes" id="UP001166293"/>
    </source>
</evidence>
<dbReference type="PANTHER" id="PTHR30469:SF11">
    <property type="entry name" value="BLL4320 PROTEIN"/>
    <property type="match status" value="1"/>
</dbReference>
<reference evidence="6" key="1">
    <citation type="submission" date="2021-06" db="EMBL/GenBank/DDBJ databases">
        <title>Thalassococcus sp. CAU 1522 isolated from sea sand, Republic of Korea.</title>
        <authorList>
            <person name="Kim W."/>
        </authorList>
    </citation>
    <scope>NUCLEOTIDE SEQUENCE</scope>
    <source>
        <strain evidence="6">CAU 1522</strain>
    </source>
</reference>
<evidence type="ECO:0000256" key="1">
    <source>
        <dbReference type="ARBA" id="ARBA00009477"/>
    </source>
</evidence>
<gene>
    <name evidence="6" type="ORF">KUH32_16950</name>
</gene>
<organism evidence="6 7">
    <name type="scientific">Thalassococcus arenae</name>
    <dbReference type="NCBI Taxonomy" id="2851652"/>
    <lineage>
        <taxon>Bacteria</taxon>
        <taxon>Pseudomonadati</taxon>
        <taxon>Pseudomonadota</taxon>
        <taxon>Alphaproteobacteria</taxon>
        <taxon>Rhodobacterales</taxon>
        <taxon>Roseobacteraceae</taxon>
        <taxon>Thalassococcus</taxon>
    </lineage>
</organism>
<dbReference type="Pfam" id="PF25954">
    <property type="entry name" value="Beta-barrel_RND_2"/>
    <property type="match status" value="1"/>
</dbReference>
<dbReference type="InterPro" id="IPR006143">
    <property type="entry name" value="RND_pump_MFP"/>
</dbReference>
<dbReference type="PANTHER" id="PTHR30469">
    <property type="entry name" value="MULTIDRUG RESISTANCE PROTEIN MDTA"/>
    <property type="match status" value="1"/>
</dbReference>
<dbReference type="NCBIfam" id="TIGR01730">
    <property type="entry name" value="RND_mfp"/>
    <property type="match status" value="1"/>
</dbReference>
<feature type="domain" description="Multidrug resistance protein MdtA-like barrel-sandwich hybrid" evidence="4">
    <location>
        <begin position="83"/>
        <end position="207"/>
    </location>
</feature>
<feature type="region of interest" description="Disordered" evidence="3">
    <location>
        <begin position="33"/>
        <end position="55"/>
    </location>
</feature>
<dbReference type="InterPro" id="IPR058625">
    <property type="entry name" value="MdtA-like_BSH"/>
</dbReference>
<name>A0ABS6ND12_9RHOB</name>
<evidence type="ECO:0000259" key="4">
    <source>
        <dbReference type="Pfam" id="PF25917"/>
    </source>
</evidence>
<accession>A0ABS6ND12</accession>
<evidence type="ECO:0000256" key="3">
    <source>
        <dbReference type="SAM" id="MobiDB-lite"/>
    </source>
</evidence>
<evidence type="ECO:0000256" key="2">
    <source>
        <dbReference type="SAM" id="Coils"/>
    </source>
</evidence>